<dbReference type="EC" id="3.1.6.1" evidence="7"/>
<dbReference type="PANTHER" id="PTHR42693:SF43">
    <property type="entry name" value="BLL2667 PROTEIN"/>
    <property type="match status" value="1"/>
</dbReference>
<dbReference type="Gene3D" id="3.30.1120.10">
    <property type="match status" value="1"/>
</dbReference>
<sequence length="773" mass="86254">MNVKREDKPWKKYVGKFAKLSTLALSAALLLGGETAGAAGGGGAGHQGTEGTEDKTNVMYIILDDAGFSDLGSFGSEIDTENIDAIAENGLKYNNFHTSPVCSPTRASLLTGRNNHAVGMGNVANFDFGEGQPNSRAKIPEEAGFVTEVLGENGYTNFGLGKWHITPTVELSPAGPYDRWPLGRGFHRYYGNLEDSSDQYRPELFRDNSPAPVPDVEDYHYSEDIVENGIQYITDHASLRPDDPFFMYLGFGAQHMPHQVPEEYIEMYEGEYDKGWDVIREERFERQKELGVIPEDAELAPRADGIAAWDELNEEQQELYARFMETYAGFLTHTDEQIGKLMNHLEDMGELDNTLIMLISDNGASFSGGEQGTMNQAMAYNKVLQDFDHMYENMDEIGGERGGSDYPAGWAQVSNTPFEEFKGTTHAGGIRLPLIVHWPEGIESKGEVRDQFTHVSDLTATVYDVLGIEPPAYMNDTEQMEITGVSFSASFDDPEAFTGKDTQYFEHSGHRTIYHDGWKAVSVHEPGTDFSEDEWKLFDQTSDFSELNDISDEYPEVLNNLIDIWHVEAEKNGALPLSENFLDGLGNLPADNLRARESFTLYPGMSHLSESASPLTLDRNYEITIPIELDEGDEGVLLALGNRNSGYTFYVQDGELHYEYNNGAERYTISSGIEAGANEIRYNFENTGDNQGTGTLYINDEPVGEADVETLPFKIAFEGLDVGRDLLYPVSPAYEDEGDFEFTGEIEHVHYQFEELEYIISEEVTTEGIPIQE</sequence>
<dbReference type="InterPro" id="IPR000917">
    <property type="entry name" value="Sulfatase_N"/>
</dbReference>
<evidence type="ECO:0000313" key="8">
    <source>
        <dbReference type="Proteomes" id="UP001549019"/>
    </source>
</evidence>
<keyword evidence="4" id="KW-0106">Calcium</keyword>
<dbReference type="EMBL" id="JBDZDV010000002">
    <property type="protein sequence ID" value="MET3110896.1"/>
    <property type="molecule type" value="Genomic_DNA"/>
</dbReference>
<keyword evidence="8" id="KW-1185">Reference proteome</keyword>
<dbReference type="PANTHER" id="PTHR42693">
    <property type="entry name" value="ARYLSULFATASE FAMILY MEMBER"/>
    <property type="match status" value="1"/>
</dbReference>
<dbReference type="InterPro" id="IPR050738">
    <property type="entry name" value="Sulfatase"/>
</dbReference>
<protein>
    <submittedName>
        <fullName evidence="7">Arylsulfatase</fullName>
        <ecNumber evidence="7">3.1.6.1</ecNumber>
    </submittedName>
</protein>
<reference evidence="7 8" key="1">
    <citation type="submission" date="2024-05" db="EMBL/GenBank/DDBJ databases">
        <title>Genomic Encyclopedia of Type Strains, Phase IV (KMG-IV): sequencing the most valuable type-strain genomes for metagenomic binning, comparative biology and taxonomic classification.</title>
        <authorList>
            <person name="Goeker M."/>
        </authorList>
    </citation>
    <scope>NUCLEOTIDE SEQUENCE [LARGE SCALE GENOMIC DNA]</scope>
    <source>
        <strain evidence="7 8">DSM 25286</strain>
    </source>
</reference>
<accession>A0ABV2E9A1</accession>
<dbReference type="CDD" id="cd16025">
    <property type="entry name" value="PAS_like"/>
    <property type="match status" value="1"/>
</dbReference>
<feature type="chain" id="PRO_5046357196" evidence="5">
    <location>
        <begin position="39"/>
        <end position="773"/>
    </location>
</feature>
<evidence type="ECO:0000256" key="1">
    <source>
        <dbReference type="ARBA" id="ARBA00008779"/>
    </source>
</evidence>
<evidence type="ECO:0000256" key="4">
    <source>
        <dbReference type="ARBA" id="ARBA00022837"/>
    </source>
</evidence>
<feature type="signal peptide" evidence="5">
    <location>
        <begin position="1"/>
        <end position="38"/>
    </location>
</feature>
<keyword evidence="3 7" id="KW-0378">Hydrolase</keyword>
<dbReference type="SUPFAM" id="SSF49899">
    <property type="entry name" value="Concanavalin A-like lectins/glucanases"/>
    <property type="match status" value="1"/>
</dbReference>
<name>A0ABV2E9A1_9STAP</name>
<comment type="caution">
    <text evidence="7">The sequence shown here is derived from an EMBL/GenBank/DDBJ whole genome shotgun (WGS) entry which is preliminary data.</text>
</comment>
<dbReference type="SUPFAM" id="SSF53649">
    <property type="entry name" value="Alkaline phosphatase-like"/>
    <property type="match status" value="1"/>
</dbReference>
<dbReference type="Gene3D" id="3.40.720.10">
    <property type="entry name" value="Alkaline Phosphatase, subunit A"/>
    <property type="match status" value="1"/>
</dbReference>
<comment type="similarity">
    <text evidence="1">Belongs to the sulfatase family.</text>
</comment>
<dbReference type="InterPro" id="IPR013320">
    <property type="entry name" value="ConA-like_dom_sf"/>
</dbReference>
<dbReference type="InterPro" id="IPR024607">
    <property type="entry name" value="Sulfatase_CS"/>
</dbReference>
<dbReference type="InterPro" id="IPR017850">
    <property type="entry name" value="Alkaline_phosphatase_core_sf"/>
</dbReference>
<evidence type="ECO:0000256" key="5">
    <source>
        <dbReference type="SAM" id="SignalP"/>
    </source>
</evidence>
<organism evidence="7 8">
    <name type="scientific">Salinicoccus halitifaciens</name>
    <dbReference type="NCBI Taxonomy" id="1073415"/>
    <lineage>
        <taxon>Bacteria</taxon>
        <taxon>Bacillati</taxon>
        <taxon>Bacillota</taxon>
        <taxon>Bacilli</taxon>
        <taxon>Bacillales</taxon>
        <taxon>Staphylococcaceae</taxon>
        <taxon>Salinicoccus</taxon>
    </lineage>
</organism>
<keyword evidence="2" id="KW-0479">Metal-binding</keyword>
<keyword evidence="5" id="KW-0732">Signal</keyword>
<feature type="domain" description="Sulfatase N-terminal" evidence="6">
    <location>
        <begin position="57"/>
        <end position="468"/>
    </location>
</feature>
<dbReference type="Pfam" id="PF00884">
    <property type="entry name" value="Sulfatase"/>
    <property type="match status" value="1"/>
</dbReference>
<evidence type="ECO:0000256" key="3">
    <source>
        <dbReference type="ARBA" id="ARBA00022801"/>
    </source>
</evidence>
<evidence type="ECO:0000313" key="7">
    <source>
        <dbReference type="EMBL" id="MET3110896.1"/>
    </source>
</evidence>
<dbReference type="GO" id="GO:0004065">
    <property type="term" value="F:arylsulfatase activity"/>
    <property type="evidence" value="ECO:0007669"/>
    <property type="project" value="UniProtKB-EC"/>
</dbReference>
<evidence type="ECO:0000259" key="6">
    <source>
        <dbReference type="Pfam" id="PF00884"/>
    </source>
</evidence>
<dbReference type="PROSITE" id="PS00523">
    <property type="entry name" value="SULFATASE_1"/>
    <property type="match status" value="1"/>
</dbReference>
<dbReference type="RefSeq" id="WP_230821778.1">
    <property type="nucleotide sequence ID" value="NZ_JAJNCU010000003.1"/>
</dbReference>
<proteinExistence type="inferred from homology"/>
<gene>
    <name evidence="7" type="ORF">ABHD89_001298</name>
</gene>
<dbReference type="Proteomes" id="UP001549019">
    <property type="component" value="Unassembled WGS sequence"/>
</dbReference>
<evidence type="ECO:0000256" key="2">
    <source>
        <dbReference type="ARBA" id="ARBA00022723"/>
    </source>
</evidence>